<evidence type="ECO:0000256" key="5">
    <source>
        <dbReference type="SAM" id="MobiDB-lite"/>
    </source>
</evidence>
<feature type="domain" description="MoaB/Mog" evidence="6">
    <location>
        <begin position="427"/>
        <end position="584"/>
    </location>
</feature>
<dbReference type="GO" id="GO:0061599">
    <property type="term" value="F:molybdopterin molybdotransferase activity"/>
    <property type="evidence" value="ECO:0007669"/>
    <property type="project" value="TreeGrafter"/>
</dbReference>
<dbReference type="SMART" id="SM00852">
    <property type="entry name" value="MoCF_biosynth"/>
    <property type="match status" value="2"/>
</dbReference>
<dbReference type="SUPFAM" id="SSF53218">
    <property type="entry name" value="Molybdenum cofactor biosynthesis proteins"/>
    <property type="match status" value="2"/>
</dbReference>
<dbReference type="EMBL" id="PUHQ01000106">
    <property type="protein sequence ID" value="KAG0655993.1"/>
    <property type="molecule type" value="Genomic_DNA"/>
</dbReference>
<proteinExistence type="inferred from homology"/>
<accession>A0A9P7B361</accession>
<dbReference type="InterPro" id="IPR038987">
    <property type="entry name" value="MoeA-like"/>
</dbReference>
<dbReference type="GO" id="GO:0045277">
    <property type="term" value="C:respiratory chain complex IV"/>
    <property type="evidence" value="ECO:0007669"/>
    <property type="project" value="InterPro"/>
</dbReference>
<dbReference type="InterPro" id="IPR002124">
    <property type="entry name" value="Cyt_c_oxidase_su5b"/>
</dbReference>
<dbReference type="GO" id="GO:0006777">
    <property type="term" value="P:Mo-molybdopterin cofactor biosynthetic process"/>
    <property type="evidence" value="ECO:0007669"/>
    <property type="project" value="UniProtKB-KW"/>
</dbReference>
<dbReference type="InterPro" id="IPR036688">
    <property type="entry name" value="MoeA_C_domain_IV_sf"/>
</dbReference>
<dbReference type="Proteomes" id="UP000777482">
    <property type="component" value="Unassembled WGS sequence"/>
</dbReference>
<comment type="caution">
    <text evidence="7">The sequence shown here is derived from an EMBL/GenBank/DDBJ whole genome shotgun (WGS) entry which is preliminary data.</text>
</comment>
<dbReference type="SUPFAM" id="SSF63867">
    <property type="entry name" value="MoeA C-terminal domain-like"/>
    <property type="match status" value="1"/>
</dbReference>
<evidence type="ECO:0000256" key="1">
    <source>
        <dbReference type="ARBA" id="ARBA00005046"/>
    </source>
</evidence>
<dbReference type="GO" id="GO:0006123">
    <property type="term" value="P:mitochondrial electron transport, cytochrome c to oxygen"/>
    <property type="evidence" value="ECO:0007669"/>
    <property type="project" value="InterPro"/>
</dbReference>
<feature type="region of interest" description="Disordered" evidence="5">
    <location>
        <begin position="436"/>
        <end position="456"/>
    </location>
</feature>
<dbReference type="AlphaFoldDB" id="A0A9P7B361"/>
<evidence type="ECO:0000256" key="4">
    <source>
        <dbReference type="ARBA" id="ARBA00023150"/>
    </source>
</evidence>
<dbReference type="NCBIfam" id="TIGR00177">
    <property type="entry name" value="molyb_syn"/>
    <property type="match status" value="1"/>
</dbReference>
<protein>
    <recommendedName>
        <fullName evidence="6">MoaB/Mog domain-containing protein</fullName>
    </recommendedName>
</protein>
<dbReference type="SUPFAM" id="SSF57802">
    <property type="entry name" value="Rubredoxin-like"/>
    <property type="match status" value="1"/>
</dbReference>
<keyword evidence="8" id="KW-1185">Reference proteome</keyword>
<dbReference type="InterPro" id="IPR008284">
    <property type="entry name" value="MoCF_biosynth_CS"/>
</dbReference>
<dbReference type="Pfam" id="PF01215">
    <property type="entry name" value="COX5B"/>
    <property type="match status" value="1"/>
</dbReference>
<dbReference type="Gene3D" id="2.40.340.10">
    <property type="entry name" value="MoeA, C-terminal, domain IV"/>
    <property type="match status" value="1"/>
</dbReference>
<comment type="similarity">
    <text evidence="3">In the C-terminal section; belongs to the MoeA family.</text>
</comment>
<gene>
    <name evidence="7" type="ORF">C6P46_000507</name>
</gene>
<dbReference type="Gene3D" id="3.90.105.10">
    <property type="entry name" value="Molybdopterin biosynthesis moea protein, domain 2"/>
    <property type="match status" value="1"/>
</dbReference>
<dbReference type="FunFam" id="3.40.980.10:FF:000001">
    <property type="entry name" value="Molybdopterin molybdenumtransferase"/>
    <property type="match status" value="1"/>
</dbReference>
<dbReference type="InterPro" id="IPR005110">
    <property type="entry name" value="MoeA_linker/N"/>
</dbReference>
<dbReference type="InterPro" id="IPR036972">
    <property type="entry name" value="Cyt_c_oxidase_su5b_sf"/>
</dbReference>
<dbReference type="CDD" id="cd00886">
    <property type="entry name" value="MogA_MoaB"/>
    <property type="match status" value="1"/>
</dbReference>
<dbReference type="OrthoDB" id="4349954at2759"/>
<evidence type="ECO:0000259" key="6">
    <source>
        <dbReference type="SMART" id="SM00852"/>
    </source>
</evidence>
<dbReference type="InterPro" id="IPR036425">
    <property type="entry name" value="MoaB/Mog-like_dom_sf"/>
</dbReference>
<evidence type="ECO:0000256" key="2">
    <source>
        <dbReference type="ARBA" id="ARBA00007589"/>
    </source>
</evidence>
<dbReference type="GO" id="GO:0005829">
    <property type="term" value="C:cytosol"/>
    <property type="evidence" value="ECO:0007669"/>
    <property type="project" value="TreeGrafter"/>
</dbReference>
<feature type="domain" description="MoaB/Mog" evidence="6">
    <location>
        <begin position="6"/>
        <end position="158"/>
    </location>
</feature>
<dbReference type="GO" id="GO:0005740">
    <property type="term" value="C:mitochondrial envelope"/>
    <property type="evidence" value="ECO:0007669"/>
    <property type="project" value="InterPro"/>
</dbReference>
<dbReference type="PROSITE" id="PS51359">
    <property type="entry name" value="COX5B_2"/>
    <property type="match status" value="1"/>
</dbReference>
<evidence type="ECO:0000256" key="3">
    <source>
        <dbReference type="ARBA" id="ARBA00008339"/>
    </source>
</evidence>
<dbReference type="PROSITE" id="PS01079">
    <property type="entry name" value="MOCF_BIOSYNTHESIS_2"/>
    <property type="match status" value="1"/>
</dbReference>
<feature type="region of interest" description="Disordered" evidence="5">
    <location>
        <begin position="209"/>
        <end position="244"/>
    </location>
</feature>
<name>A0A9P7B361_RHOMI</name>
<dbReference type="InterPro" id="IPR005111">
    <property type="entry name" value="MoeA_C_domain_IV"/>
</dbReference>
<dbReference type="PANTHER" id="PTHR10192">
    <property type="entry name" value="MOLYBDOPTERIN BIOSYNTHESIS PROTEIN"/>
    <property type="match status" value="1"/>
</dbReference>
<dbReference type="PANTHER" id="PTHR10192:SF5">
    <property type="entry name" value="GEPHYRIN"/>
    <property type="match status" value="1"/>
</dbReference>
<keyword evidence="4" id="KW-0501">Molybdenum cofactor biosynthesis</keyword>
<sequence>MPFKVGLLCVSDTAAQDPTSDRSLPTLRDVLNQQQGVYSVTENKIVADESPDLAQTVRQWVNEGIDLILTSGGTGFGTRDTTPEVISPLIDRPAPGLVTAMIASSLAITPLAALSRPVAGLIHRPAGAGTGSLIVTLPGSPKAAKENLEALLKVLPHALELCGGARSRTTQVHQRLERGQDGLAGDGDAHPRRDAGAVDVAAAPAAGDTSAIHNGCHQDHDQHAPRPRTVLSQDPSAAVAARQRHSPWPMISVREAMDRIFEQAAPLKVQTMNVGPDLVGHVLADDVVSPRNVPSGPSTNIDGYAVRARDPAGVYKVVTEFPTAELAPGYVYRINTGAPLPPGTDACIMVEDTEVFSRDEETGEETEVKLLAQVEVGENVRKEGSDVRVGEKVLEKGDVLSGVGGEIGTLAFVGKRSVPVHRRPVVAVLSTGNELRDLQDTSSSTPTNPSSHFSGIVDSNRPTLISVLQHLHYDVIDLGICGDTMDETTALLKRGKEQADVVITTGGTSMGVGDLLKPCIERELGGTVHFGRVAMKPGKPTTFATLPAHLLAPSRTRTLVFALPGNPASALVTFYLFVLPALRKMEGRRSGEWELPRVPVTVTHSLMSLSPPVESVAQLTSPVRLDPRAEYQRVCVRSSATGLEAYTTGGQRSSRTVSLAGANGLLELPALSEERKELDEGETVPCVLIGEIASAARVVSLHLCSLAAAFVSPPVDSPFRTADSLAAPNLDSRSSSSSVAMLFRSALRSLAPRALPRVQAPVARSFAASALRASGPEPLIQGPGGKAGEVPTDYEQATGLERFELLYKLKGEEAFSLEPLEVPRLGTLDDPIMVFSLVSPLRVVRFSTQAGHRLTFTPPTSGQRADHRLHWIPGRPRRPKLMATPPVSQAFKVDFQGVEHDDHHH</sequence>
<organism evidence="7 8">
    <name type="scientific">Rhodotorula mucilaginosa</name>
    <name type="common">Yeast</name>
    <name type="synonym">Rhodotorula rubra</name>
    <dbReference type="NCBI Taxonomy" id="5537"/>
    <lineage>
        <taxon>Eukaryota</taxon>
        <taxon>Fungi</taxon>
        <taxon>Dikarya</taxon>
        <taxon>Basidiomycota</taxon>
        <taxon>Pucciniomycotina</taxon>
        <taxon>Microbotryomycetes</taxon>
        <taxon>Sporidiobolales</taxon>
        <taxon>Sporidiobolaceae</taxon>
        <taxon>Rhodotorula</taxon>
    </lineage>
</organism>
<comment type="similarity">
    <text evidence="2">In the N-terminal section; belongs to the MoaB/Mog family.</text>
</comment>
<feature type="compositionally biased region" description="Low complexity" evidence="5">
    <location>
        <begin position="441"/>
        <end position="451"/>
    </location>
</feature>
<dbReference type="Pfam" id="PF03453">
    <property type="entry name" value="MoeA_N"/>
    <property type="match status" value="1"/>
</dbReference>
<dbReference type="CDD" id="cd00887">
    <property type="entry name" value="MoeA"/>
    <property type="match status" value="1"/>
</dbReference>
<dbReference type="Pfam" id="PF03454">
    <property type="entry name" value="MoeA_C"/>
    <property type="match status" value="1"/>
</dbReference>
<dbReference type="SUPFAM" id="SSF63882">
    <property type="entry name" value="MoeA N-terminal region -like"/>
    <property type="match status" value="1"/>
</dbReference>
<dbReference type="Gene3D" id="3.40.980.10">
    <property type="entry name" value="MoaB/Mog-like domain"/>
    <property type="match status" value="2"/>
</dbReference>
<dbReference type="Gene3D" id="2.170.190.11">
    <property type="entry name" value="Molybdopterin biosynthesis moea protein, domain 3"/>
    <property type="match status" value="1"/>
</dbReference>
<dbReference type="InterPro" id="IPR036135">
    <property type="entry name" value="MoeA_linker/N_sf"/>
</dbReference>
<reference evidence="7 8" key="1">
    <citation type="submission" date="2020-11" db="EMBL/GenBank/DDBJ databases">
        <title>Kefir isolates.</title>
        <authorList>
            <person name="Marcisauskas S."/>
            <person name="Kim Y."/>
            <person name="Blasche S."/>
        </authorList>
    </citation>
    <scope>NUCLEOTIDE SEQUENCE [LARGE SCALE GENOMIC DNA]</scope>
    <source>
        <strain evidence="7 8">KR</strain>
    </source>
</reference>
<evidence type="ECO:0000313" key="7">
    <source>
        <dbReference type="EMBL" id="KAG0655993.1"/>
    </source>
</evidence>
<dbReference type="Pfam" id="PF00994">
    <property type="entry name" value="MoCF_biosynth"/>
    <property type="match status" value="2"/>
</dbReference>
<evidence type="ECO:0000313" key="8">
    <source>
        <dbReference type="Proteomes" id="UP000777482"/>
    </source>
</evidence>
<comment type="pathway">
    <text evidence="1">Cofactor biosynthesis; molybdopterin biosynthesis.</text>
</comment>
<dbReference type="InterPro" id="IPR001453">
    <property type="entry name" value="MoaB/Mog_dom"/>
</dbReference>
<dbReference type="Gene3D" id="2.60.11.10">
    <property type="entry name" value="Cytochrome c oxidase, subunit Vb"/>
    <property type="match status" value="1"/>
</dbReference>